<dbReference type="SUPFAM" id="SSF56059">
    <property type="entry name" value="Glutathione synthetase ATP-binding domain-like"/>
    <property type="match status" value="1"/>
</dbReference>
<accession>A0ABS7UPZ2</accession>
<dbReference type="Proteomes" id="UP001165287">
    <property type="component" value="Unassembled WGS sequence"/>
</dbReference>
<gene>
    <name evidence="2" type="ORF">K9V48_08970</name>
</gene>
<keyword evidence="3" id="KW-1185">Reference proteome</keyword>
<name>A0ABS7UPZ2_9BACI</name>
<comment type="caution">
    <text evidence="2">The sequence shown here is derived from an EMBL/GenBank/DDBJ whole genome shotgun (WGS) entry which is preliminary data.</text>
</comment>
<reference evidence="2" key="1">
    <citation type="submission" date="2024-05" db="EMBL/GenBank/DDBJ databases">
        <title>Metabacillus sp. nov., isolated from the rhizosphere soil of tomato plants.</title>
        <authorList>
            <person name="Ma R."/>
        </authorList>
    </citation>
    <scope>NUCLEOTIDE SEQUENCE</scope>
    <source>
        <strain evidence="2">DBTR6</strain>
    </source>
</reference>
<dbReference type="Gene3D" id="3.30.1490.20">
    <property type="entry name" value="ATP-grasp fold, A domain"/>
    <property type="match status" value="1"/>
</dbReference>
<sequence>MDMHDKVSTGMAGFDQAIDKLRLGDNVVWQVDSIESYKKMVEPYVAQARLDNRKLVYVRFGNHEPLLEDCPDIKMYPVDPNKGFESFATTVHHLIEQEGRKTFYVFDCLTDLLEYWYSDLMIGNFFKVSCPFLYELDTIAYFAIMRNVHTYSTIAGIRETTQLLLDLYQVNDKFYVHPLKVEQRYSPTMFFPHLIRGQEAISITASSEAAELFSSIHRGEERLDYWDVVFTKAKDALTLQPEQRETTKKLLISLLIGNESRMVELCERYFTLSDILMIASREVGTGFIGGKSVGMLLARKILEQDEEERFTPFLEPHDSFYLGSDVFYTYIVQNGWWKLRTKQKTKDGYFTHAPELKEKLLHGKFPENIQEQFVHILEYFGQSPIIVRSSSLLEDNFGNAFAGKYESVFCVNQGTPKERYEAFEQAIRTVYASTMNEEALAYRMNRGLFERDEQMAILIQRVSGDHYQETFFPHLAGVGNSSNLYVWDESVDMDAGMLRLVFGLGTRAVDRTVGDYAKIVTLDNPLRLPLMNYEDQKKFSQHYVDVLSLKDNTLTSKRLEEIIPYDIKVDQQMFARIDYETVNRLNELGYTNRPLPFILDFQKLLKNTEFPKLMKDMLALLSKVYDYPVDIEFTANFTKDNHFKINLLQCRPLQTRGLGHSVEIPKLADDQACFFSTKGNFMGGNVRLPIDYVVFVHTKSYLERNEQGKYAVARQIGLINTALKGKNVMLMGPGRWGTTTPSLGVPVHFTELSNMSVICEFASNETGLMPELSYGSHFFQDLVESGIFYVAIFDGQKEVVFHPNVILEKENMLASILPQSSQFSDVIHIAKTDGMEIFSEIVSQRLLCK</sequence>
<proteinExistence type="predicted"/>
<dbReference type="InterPro" id="IPR002192">
    <property type="entry name" value="PPDK_AMP/ATP-bd"/>
</dbReference>
<dbReference type="Pfam" id="PF01326">
    <property type="entry name" value="PPDK_N"/>
    <property type="match status" value="1"/>
</dbReference>
<dbReference type="EMBL" id="JAIQUM010000014">
    <property type="protein sequence ID" value="MBZ5750373.1"/>
    <property type="molecule type" value="Genomic_DNA"/>
</dbReference>
<organism evidence="2 3">
    <name type="scientific">Metabacillus rhizolycopersici</name>
    <dbReference type="NCBI Taxonomy" id="2875709"/>
    <lineage>
        <taxon>Bacteria</taxon>
        <taxon>Bacillati</taxon>
        <taxon>Bacillota</taxon>
        <taxon>Bacilli</taxon>
        <taxon>Bacillales</taxon>
        <taxon>Bacillaceae</taxon>
        <taxon>Metabacillus</taxon>
    </lineage>
</organism>
<feature type="domain" description="Pyruvate phosphate dikinase AMP/ATP-binding" evidence="1">
    <location>
        <begin position="288"/>
        <end position="664"/>
    </location>
</feature>
<evidence type="ECO:0000259" key="1">
    <source>
        <dbReference type="Pfam" id="PF01326"/>
    </source>
</evidence>
<dbReference type="InterPro" id="IPR013815">
    <property type="entry name" value="ATP_grasp_subdomain_1"/>
</dbReference>
<dbReference type="RefSeq" id="WP_224138471.1">
    <property type="nucleotide sequence ID" value="NZ_JAIQUM010000014.1"/>
</dbReference>
<protein>
    <submittedName>
        <fullName evidence="2">PEP/pyruvate-binding domain-containing protein</fullName>
    </submittedName>
</protein>
<evidence type="ECO:0000313" key="2">
    <source>
        <dbReference type="EMBL" id="MBZ5750373.1"/>
    </source>
</evidence>
<evidence type="ECO:0000313" key="3">
    <source>
        <dbReference type="Proteomes" id="UP001165287"/>
    </source>
</evidence>